<dbReference type="Gene3D" id="3.40.109.10">
    <property type="entry name" value="NADH Oxidase"/>
    <property type="match status" value="1"/>
</dbReference>
<protein>
    <submittedName>
        <fullName evidence="6">Putative NADH dehydrogenase/NAD(P)H nitroreductase</fullName>
    </submittedName>
</protein>
<dbReference type="GO" id="GO:0016491">
    <property type="term" value="F:oxidoreductase activity"/>
    <property type="evidence" value="ECO:0007669"/>
    <property type="project" value="UniProtKB-KW"/>
</dbReference>
<name>A0A8J3Q5Q8_9ACTN</name>
<keyword evidence="1" id="KW-0285">Flavoprotein</keyword>
<organism evidence="6 7">
    <name type="scientific">Rhizocola hellebori</name>
    <dbReference type="NCBI Taxonomy" id="1392758"/>
    <lineage>
        <taxon>Bacteria</taxon>
        <taxon>Bacillati</taxon>
        <taxon>Actinomycetota</taxon>
        <taxon>Actinomycetes</taxon>
        <taxon>Micromonosporales</taxon>
        <taxon>Micromonosporaceae</taxon>
        <taxon>Rhizocola</taxon>
    </lineage>
</organism>
<dbReference type="AlphaFoldDB" id="A0A8J3Q5Q8"/>
<dbReference type="InterPro" id="IPR050461">
    <property type="entry name" value="Nitroreductase_HadB/RutE"/>
</dbReference>
<keyword evidence="2" id="KW-0288">FMN</keyword>
<reference evidence="6" key="1">
    <citation type="submission" date="2021-01" db="EMBL/GenBank/DDBJ databases">
        <title>Whole genome shotgun sequence of Rhizocola hellebori NBRC 109834.</title>
        <authorList>
            <person name="Komaki H."/>
            <person name="Tamura T."/>
        </authorList>
    </citation>
    <scope>NUCLEOTIDE SEQUENCE</scope>
    <source>
        <strain evidence="6">NBRC 109834</strain>
    </source>
</reference>
<evidence type="ECO:0000256" key="1">
    <source>
        <dbReference type="ARBA" id="ARBA00022630"/>
    </source>
</evidence>
<feature type="domain" description="Nitroreductase" evidence="5">
    <location>
        <begin position="16"/>
        <end position="175"/>
    </location>
</feature>
<dbReference type="Pfam" id="PF00881">
    <property type="entry name" value="Nitroreductase"/>
    <property type="match status" value="1"/>
</dbReference>
<keyword evidence="3" id="KW-0521">NADP</keyword>
<dbReference type="RefSeq" id="WP_203908220.1">
    <property type="nucleotide sequence ID" value="NZ_BONY01000012.1"/>
</dbReference>
<keyword evidence="7" id="KW-1185">Reference proteome</keyword>
<evidence type="ECO:0000256" key="4">
    <source>
        <dbReference type="ARBA" id="ARBA00023002"/>
    </source>
</evidence>
<dbReference type="InterPro" id="IPR029479">
    <property type="entry name" value="Nitroreductase"/>
</dbReference>
<evidence type="ECO:0000256" key="2">
    <source>
        <dbReference type="ARBA" id="ARBA00022643"/>
    </source>
</evidence>
<dbReference type="CDD" id="cd02148">
    <property type="entry name" value="RutE-like"/>
    <property type="match status" value="1"/>
</dbReference>
<proteinExistence type="predicted"/>
<dbReference type="InterPro" id="IPR023936">
    <property type="entry name" value="RutE-like"/>
</dbReference>
<evidence type="ECO:0000256" key="3">
    <source>
        <dbReference type="ARBA" id="ARBA00022857"/>
    </source>
</evidence>
<dbReference type="InterPro" id="IPR000415">
    <property type="entry name" value="Nitroreductase-like"/>
</dbReference>
<dbReference type="EMBL" id="BONY01000012">
    <property type="protein sequence ID" value="GIH04335.1"/>
    <property type="molecule type" value="Genomic_DNA"/>
</dbReference>
<dbReference type="NCBIfam" id="NF003768">
    <property type="entry name" value="PRK05365.1"/>
    <property type="match status" value="1"/>
</dbReference>
<gene>
    <name evidence="6" type="ORF">Rhe02_24020</name>
</gene>
<evidence type="ECO:0000313" key="7">
    <source>
        <dbReference type="Proteomes" id="UP000612899"/>
    </source>
</evidence>
<evidence type="ECO:0000259" key="5">
    <source>
        <dbReference type="Pfam" id="PF00881"/>
    </source>
</evidence>
<comment type="caution">
    <text evidence="6">The sequence shown here is derived from an EMBL/GenBank/DDBJ whole genome shotgun (WGS) entry which is preliminary data.</text>
</comment>
<dbReference type="PANTHER" id="PTHR43543:SF1">
    <property type="entry name" value="MALONIC SEMIALDEHYDE REDUCTASE RUTE-RELATED"/>
    <property type="match status" value="1"/>
</dbReference>
<evidence type="ECO:0000313" key="6">
    <source>
        <dbReference type="EMBL" id="GIH04335.1"/>
    </source>
</evidence>
<sequence length="197" mass="21813">MSLLLDESAQDLLFRQARTANTFTDEPVSDDQIQAIYDLVKFAPTSLNMQPLRIVLVRSPQARERLVSHMGEGNKPKTASAPLTAILAADTHFHDEFHRTFPHVPGVRDWFTGDDHARAETAKFNGALQVGYFILGVRAAGLYAGPMTGYDKAGINKEFFPDGEHEVLAVVNIGKPGENAWFARSPRLEYDDVVSTI</sequence>
<accession>A0A8J3Q5Q8</accession>
<dbReference type="PANTHER" id="PTHR43543">
    <property type="entry name" value="MALONIC SEMIALDEHYDE REDUCTASE RUTE-RELATED"/>
    <property type="match status" value="1"/>
</dbReference>
<dbReference type="SUPFAM" id="SSF55469">
    <property type="entry name" value="FMN-dependent nitroreductase-like"/>
    <property type="match status" value="1"/>
</dbReference>
<keyword evidence="4" id="KW-0560">Oxidoreductase</keyword>
<dbReference type="Proteomes" id="UP000612899">
    <property type="component" value="Unassembled WGS sequence"/>
</dbReference>